<gene>
    <name evidence="1" type="ORF">GGR43_000199</name>
</gene>
<evidence type="ECO:0008006" key="3">
    <source>
        <dbReference type="Google" id="ProtNLM"/>
    </source>
</evidence>
<dbReference type="Proteomes" id="UP000571950">
    <property type="component" value="Unassembled WGS sequence"/>
</dbReference>
<accession>A0A7W6BIV2</accession>
<evidence type="ECO:0000313" key="2">
    <source>
        <dbReference type="Proteomes" id="UP000571950"/>
    </source>
</evidence>
<dbReference type="AlphaFoldDB" id="A0A7W6BIV2"/>
<dbReference type="Gene3D" id="3.40.50.150">
    <property type="entry name" value="Vaccinia Virus protein VP39"/>
    <property type="match status" value="1"/>
</dbReference>
<comment type="caution">
    <text evidence="1">The sequence shown here is derived from an EMBL/GenBank/DDBJ whole genome shotgun (WGS) entry which is preliminary data.</text>
</comment>
<sequence>MEGDRAARGGVFRPEFEVAEGTESNRFRTARFRRFRALLESLPAKADGAPIRILDVGGAPGYWLGVRPLWQDFPVEITIVNIGAEDEDRPPFHLRKGDACSLPYADRSYDIVHSNSVIEHVGQWRAMRAMAHEVRRLAPRYFVQTPNFWFPYEPHYKMPFIHWLPESVRAAMVLRKARGWISADTYDQAMTEVQDINLVTARQMAELFPDAAIEREYIGPFTKSLIAIR</sequence>
<proteinExistence type="predicted"/>
<dbReference type="RefSeq" id="WP_188070075.1">
    <property type="nucleotide sequence ID" value="NZ_BSPS01000060.1"/>
</dbReference>
<organism evidence="1 2">
    <name type="scientific">Sphingobium jiangsuense</name>
    <dbReference type="NCBI Taxonomy" id="870476"/>
    <lineage>
        <taxon>Bacteria</taxon>
        <taxon>Pseudomonadati</taxon>
        <taxon>Pseudomonadota</taxon>
        <taxon>Alphaproteobacteria</taxon>
        <taxon>Sphingomonadales</taxon>
        <taxon>Sphingomonadaceae</taxon>
        <taxon>Sphingobium</taxon>
    </lineage>
</organism>
<protein>
    <recommendedName>
        <fullName evidence="3">Methyltransferase type 11 domain-containing protein</fullName>
    </recommendedName>
</protein>
<dbReference type="EMBL" id="JACIDT010000001">
    <property type="protein sequence ID" value="MBB3924505.1"/>
    <property type="molecule type" value="Genomic_DNA"/>
</dbReference>
<dbReference type="Pfam" id="PF13489">
    <property type="entry name" value="Methyltransf_23"/>
    <property type="match status" value="1"/>
</dbReference>
<reference evidence="1 2" key="1">
    <citation type="submission" date="2020-08" db="EMBL/GenBank/DDBJ databases">
        <title>Genomic Encyclopedia of Type Strains, Phase IV (KMG-IV): sequencing the most valuable type-strain genomes for metagenomic binning, comparative biology and taxonomic classification.</title>
        <authorList>
            <person name="Goeker M."/>
        </authorList>
    </citation>
    <scope>NUCLEOTIDE SEQUENCE [LARGE SCALE GENOMIC DNA]</scope>
    <source>
        <strain evidence="1 2">DSM 26189</strain>
    </source>
</reference>
<evidence type="ECO:0000313" key="1">
    <source>
        <dbReference type="EMBL" id="MBB3924505.1"/>
    </source>
</evidence>
<keyword evidence="2" id="KW-1185">Reference proteome</keyword>
<dbReference type="SUPFAM" id="SSF53335">
    <property type="entry name" value="S-adenosyl-L-methionine-dependent methyltransferases"/>
    <property type="match status" value="1"/>
</dbReference>
<dbReference type="InterPro" id="IPR029063">
    <property type="entry name" value="SAM-dependent_MTases_sf"/>
</dbReference>
<dbReference type="CDD" id="cd02440">
    <property type="entry name" value="AdoMet_MTases"/>
    <property type="match status" value="1"/>
</dbReference>
<name>A0A7W6BIV2_9SPHN</name>